<organism evidence="1 2">
    <name type="scientific">Umbelopsis vinacea</name>
    <dbReference type="NCBI Taxonomy" id="44442"/>
    <lineage>
        <taxon>Eukaryota</taxon>
        <taxon>Fungi</taxon>
        <taxon>Fungi incertae sedis</taxon>
        <taxon>Mucoromycota</taxon>
        <taxon>Mucoromycotina</taxon>
        <taxon>Umbelopsidomycetes</taxon>
        <taxon>Umbelopsidales</taxon>
        <taxon>Umbelopsidaceae</taxon>
        <taxon>Umbelopsis</taxon>
    </lineage>
</organism>
<evidence type="ECO:0000313" key="2">
    <source>
        <dbReference type="Proteomes" id="UP000612746"/>
    </source>
</evidence>
<sequence length="78" mass="8792">MMLLRDLTVVYCPDDLHTSAQDYCLLSWGNFGKCWTIDDYHDRIQHARHLPVRVFLVSSTMAVLDSSNLSQPVALPGG</sequence>
<dbReference type="EMBL" id="JAEPRA010000011">
    <property type="protein sequence ID" value="KAG2178437.1"/>
    <property type="molecule type" value="Genomic_DNA"/>
</dbReference>
<name>A0A8H7PQH7_9FUNG</name>
<accession>A0A8H7PQH7</accession>
<keyword evidence="2" id="KW-1185">Reference proteome</keyword>
<evidence type="ECO:0000313" key="1">
    <source>
        <dbReference type="EMBL" id="KAG2178437.1"/>
    </source>
</evidence>
<dbReference type="Proteomes" id="UP000612746">
    <property type="component" value="Unassembled WGS sequence"/>
</dbReference>
<proteinExistence type="predicted"/>
<gene>
    <name evidence="1" type="ORF">INT44_001589</name>
</gene>
<comment type="caution">
    <text evidence="1">The sequence shown here is derived from an EMBL/GenBank/DDBJ whole genome shotgun (WGS) entry which is preliminary data.</text>
</comment>
<dbReference type="AlphaFoldDB" id="A0A8H7PQH7"/>
<reference evidence="1" key="1">
    <citation type="submission" date="2020-12" db="EMBL/GenBank/DDBJ databases">
        <title>Metabolic potential, ecology and presence of endohyphal bacteria is reflected in genomic diversity of Mucoromycotina.</title>
        <authorList>
            <person name="Muszewska A."/>
            <person name="Okrasinska A."/>
            <person name="Steczkiewicz K."/>
            <person name="Drgas O."/>
            <person name="Orlowska M."/>
            <person name="Perlinska-Lenart U."/>
            <person name="Aleksandrzak-Piekarczyk T."/>
            <person name="Szatraj K."/>
            <person name="Zielenkiewicz U."/>
            <person name="Pilsyk S."/>
            <person name="Malc E."/>
            <person name="Mieczkowski P."/>
            <person name="Kruszewska J.S."/>
            <person name="Biernat P."/>
            <person name="Pawlowska J."/>
        </authorList>
    </citation>
    <scope>NUCLEOTIDE SEQUENCE</scope>
    <source>
        <strain evidence="1">WA0000051536</strain>
    </source>
</reference>
<protein>
    <submittedName>
        <fullName evidence="1">Uncharacterized protein</fullName>
    </submittedName>
</protein>